<gene>
    <name evidence="10" type="ORF">LYPA_23C005620</name>
</gene>
<evidence type="ECO:0000256" key="3">
    <source>
        <dbReference type="ARBA" id="ARBA00022525"/>
    </source>
</evidence>
<evidence type="ECO:0000259" key="9">
    <source>
        <dbReference type="Pfam" id="PF00688"/>
    </source>
</evidence>
<feature type="region of interest" description="Disordered" evidence="7">
    <location>
        <begin position="344"/>
        <end position="368"/>
    </location>
</feature>
<evidence type="ECO:0000256" key="1">
    <source>
        <dbReference type="ARBA" id="ARBA00004613"/>
    </source>
</evidence>
<feature type="region of interest" description="Disordered" evidence="7">
    <location>
        <begin position="433"/>
        <end position="463"/>
    </location>
</feature>
<evidence type="ECO:0000256" key="6">
    <source>
        <dbReference type="ARBA" id="ARBA00023180"/>
    </source>
</evidence>
<dbReference type="PANTHER" id="PTHR11848:SF119">
    <property type="entry name" value="TGF-BETA FAMILY PROFILE DOMAIN-CONTAINING PROTEIN"/>
    <property type="match status" value="1"/>
</dbReference>
<keyword evidence="3" id="KW-0964">Secreted</keyword>
<feature type="compositionally biased region" description="Low complexity" evidence="7">
    <location>
        <begin position="310"/>
        <end position="319"/>
    </location>
</feature>
<organism evidence="10 11">
    <name type="scientific">Lynx pardinus</name>
    <name type="common">Iberian lynx</name>
    <name type="synonym">Felis pardina</name>
    <dbReference type="NCBI Taxonomy" id="191816"/>
    <lineage>
        <taxon>Eukaryota</taxon>
        <taxon>Metazoa</taxon>
        <taxon>Chordata</taxon>
        <taxon>Craniata</taxon>
        <taxon>Vertebrata</taxon>
        <taxon>Euteleostomi</taxon>
        <taxon>Mammalia</taxon>
        <taxon>Eutheria</taxon>
        <taxon>Laurasiatheria</taxon>
        <taxon>Carnivora</taxon>
        <taxon>Feliformia</taxon>
        <taxon>Felidae</taxon>
        <taxon>Felinae</taxon>
        <taxon>Lynx</taxon>
    </lineage>
</organism>
<evidence type="ECO:0000313" key="10">
    <source>
        <dbReference type="EMBL" id="VFV26646.1"/>
    </source>
</evidence>
<dbReference type="Gene3D" id="2.60.120.970">
    <property type="match status" value="1"/>
</dbReference>
<evidence type="ECO:0000256" key="2">
    <source>
        <dbReference type="ARBA" id="ARBA00006656"/>
    </source>
</evidence>
<dbReference type="PANTHER" id="PTHR11848">
    <property type="entry name" value="TGF-BETA FAMILY"/>
    <property type="match status" value="1"/>
</dbReference>
<comment type="similarity">
    <text evidence="2">Belongs to the TGF-beta family.</text>
</comment>
<dbReference type="InterPro" id="IPR015615">
    <property type="entry name" value="TGF-beta-rel"/>
</dbReference>
<comment type="subcellular location">
    <subcellularLocation>
        <location evidence="1">Secreted</location>
    </subcellularLocation>
</comment>
<keyword evidence="5" id="KW-1015">Disulfide bond</keyword>
<keyword evidence="8" id="KW-0732">Signal</keyword>
<evidence type="ECO:0000256" key="8">
    <source>
        <dbReference type="SAM" id="SignalP"/>
    </source>
</evidence>
<dbReference type="EMBL" id="CAAGRJ010009019">
    <property type="protein sequence ID" value="VFV26646.1"/>
    <property type="molecule type" value="Genomic_DNA"/>
</dbReference>
<evidence type="ECO:0000256" key="4">
    <source>
        <dbReference type="ARBA" id="ARBA00023030"/>
    </source>
</evidence>
<dbReference type="GO" id="GO:0008083">
    <property type="term" value="F:growth factor activity"/>
    <property type="evidence" value="ECO:0007669"/>
    <property type="project" value="UniProtKB-KW"/>
</dbReference>
<dbReference type="Proteomes" id="UP000386466">
    <property type="component" value="Unassembled WGS sequence"/>
</dbReference>
<keyword evidence="6" id="KW-0325">Glycoprotein</keyword>
<keyword evidence="4" id="KW-0339">Growth factor</keyword>
<accession>A0A485N430</accession>
<dbReference type="GO" id="GO:0005615">
    <property type="term" value="C:extracellular space"/>
    <property type="evidence" value="ECO:0007669"/>
    <property type="project" value="TreeGrafter"/>
</dbReference>
<sequence>MAARPGPLWLVGLALCALSGGGPGPRAPAGCPARRLGPRERRDMQREILAVLGLPGRPRPRAPSAAARLPASAPLFMLDLYHAMARDDDEDGGPPERRPGRADLVMSFVNMVERDRTLGHQEPHWKEFRFDLTQIPEGEMVTAAEFRIYKMASTHLLNGTLHISMFEVVREQSNRESDLFFLDLQTLRAGDEGWLVLDVTAASDRWLLSRNKDLGLRLYVETDDGHSVDPGLAGLLGQRAPGSKQPFLVTFFRASPGPVRAPRAARPLKRRPPKKTNELPHPNKLPGIFGEVREGPGAGPRSHLEGTEPSGSSVGSGWGSPSSTVLWTSLCPLRPCHPEVLSLPSPGSQGFFQKSPSESGAPSSGQHSPWGPCRMHNCLCGGLPRRLSPSGSGVGLPCPPALLSSTGSSPFGLREPLDPVEWGRQERWDEVTTEKEPLMAQGPLGCLLKHREGPQVGTQGRLG</sequence>
<feature type="domain" description="TGF-beta propeptide" evidence="9">
    <location>
        <begin position="34"/>
        <end position="251"/>
    </location>
</feature>
<keyword evidence="11" id="KW-1185">Reference proteome</keyword>
<feature type="signal peptide" evidence="8">
    <location>
        <begin position="1"/>
        <end position="21"/>
    </location>
</feature>
<dbReference type="InterPro" id="IPR001111">
    <property type="entry name" value="TGF-b_propeptide"/>
</dbReference>
<name>A0A485N430_LYNPA</name>
<feature type="region of interest" description="Disordered" evidence="7">
    <location>
        <begin position="259"/>
        <end position="319"/>
    </location>
</feature>
<dbReference type="FunFam" id="2.60.120.970:FF:000017">
    <property type="entry name" value="Bone morphogenetic protein 8a"/>
    <property type="match status" value="1"/>
</dbReference>
<dbReference type="Pfam" id="PF00688">
    <property type="entry name" value="TGFb_propeptide"/>
    <property type="match status" value="1"/>
</dbReference>
<protein>
    <submittedName>
        <fullName evidence="10">Bone morphogenetic protein 8a</fullName>
    </submittedName>
</protein>
<feature type="chain" id="PRO_5019826194" evidence="8">
    <location>
        <begin position="22"/>
        <end position="463"/>
    </location>
</feature>
<evidence type="ECO:0000313" key="11">
    <source>
        <dbReference type="Proteomes" id="UP000386466"/>
    </source>
</evidence>
<evidence type="ECO:0000256" key="5">
    <source>
        <dbReference type="ARBA" id="ARBA00023157"/>
    </source>
</evidence>
<reference evidence="10 11" key="1">
    <citation type="submission" date="2019-01" db="EMBL/GenBank/DDBJ databases">
        <authorList>
            <person name="Alioto T."/>
            <person name="Alioto T."/>
        </authorList>
    </citation>
    <scope>NUCLEOTIDE SEQUENCE [LARGE SCALE GENOMIC DNA]</scope>
</reference>
<dbReference type="AlphaFoldDB" id="A0A485N430"/>
<dbReference type="GO" id="GO:0005125">
    <property type="term" value="F:cytokine activity"/>
    <property type="evidence" value="ECO:0007669"/>
    <property type="project" value="TreeGrafter"/>
</dbReference>
<proteinExistence type="inferred from homology"/>
<feature type="compositionally biased region" description="Polar residues" evidence="7">
    <location>
        <begin position="345"/>
        <end position="367"/>
    </location>
</feature>
<evidence type="ECO:0000256" key="7">
    <source>
        <dbReference type="SAM" id="MobiDB-lite"/>
    </source>
</evidence>